<dbReference type="Proteomes" id="UP001054945">
    <property type="component" value="Unassembled WGS sequence"/>
</dbReference>
<comment type="caution">
    <text evidence="2">The sequence shown here is derived from an EMBL/GenBank/DDBJ whole genome shotgun (WGS) entry which is preliminary data.</text>
</comment>
<dbReference type="AlphaFoldDB" id="A0AAV4QIL9"/>
<accession>A0AAV4QIL9</accession>
<feature type="region of interest" description="Disordered" evidence="1">
    <location>
        <begin position="1"/>
        <end position="33"/>
    </location>
</feature>
<proteinExistence type="predicted"/>
<reference evidence="2 3" key="1">
    <citation type="submission" date="2021-06" db="EMBL/GenBank/DDBJ databases">
        <title>Caerostris extrusa draft genome.</title>
        <authorList>
            <person name="Kono N."/>
            <person name="Arakawa K."/>
        </authorList>
    </citation>
    <scope>NUCLEOTIDE SEQUENCE [LARGE SCALE GENOMIC DNA]</scope>
</reference>
<organism evidence="2 3">
    <name type="scientific">Caerostris extrusa</name>
    <name type="common">Bark spider</name>
    <name type="synonym">Caerostris bankana</name>
    <dbReference type="NCBI Taxonomy" id="172846"/>
    <lineage>
        <taxon>Eukaryota</taxon>
        <taxon>Metazoa</taxon>
        <taxon>Ecdysozoa</taxon>
        <taxon>Arthropoda</taxon>
        <taxon>Chelicerata</taxon>
        <taxon>Arachnida</taxon>
        <taxon>Araneae</taxon>
        <taxon>Araneomorphae</taxon>
        <taxon>Entelegynae</taxon>
        <taxon>Araneoidea</taxon>
        <taxon>Araneidae</taxon>
        <taxon>Caerostris</taxon>
    </lineage>
</organism>
<evidence type="ECO:0000313" key="3">
    <source>
        <dbReference type="Proteomes" id="UP001054945"/>
    </source>
</evidence>
<sequence>MDGHLSLLSSPPERMDKSLVTKEPSRRRQSLQSVVKVTDEMKDNDYFGRPTPIYLLATVSAEFMSTCSIVPLVRGFRGNSTVAPGIKKSITFYCWAIFVRWSNSSV</sequence>
<evidence type="ECO:0000313" key="2">
    <source>
        <dbReference type="EMBL" id="GIY08052.1"/>
    </source>
</evidence>
<evidence type="ECO:0000256" key="1">
    <source>
        <dbReference type="SAM" id="MobiDB-lite"/>
    </source>
</evidence>
<feature type="compositionally biased region" description="Basic and acidic residues" evidence="1">
    <location>
        <begin position="13"/>
        <end position="26"/>
    </location>
</feature>
<gene>
    <name evidence="2" type="ORF">CEXT_77991</name>
</gene>
<protein>
    <submittedName>
        <fullName evidence="2">Uncharacterized protein</fullName>
    </submittedName>
</protein>
<dbReference type="EMBL" id="BPLR01006193">
    <property type="protein sequence ID" value="GIY08052.1"/>
    <property type="molecule type" value="Genomic_DNA"/>
</dbReference>
<name>A0AAV4QIL9_CAEEX</name>
<keyword evidence="3" id="KW-1185">Reference proteome</keyword>